<reference evidence="1" key="2">
    <citation type="journal article" date="2015" name="Fish Shellfish Immunol.">
        <title>Early steps in the European eel (Anguilla anguilla)-Vibrio vulnificus interaction in the gills: Role of the RtxA13 toxin.</title>
        <authorList>
            <person name="Callol A."/>
            <person name="Pajuelo D."/>
            <person name="Ebbesson L."/>
            <person name="Teles M."/>
            <person name="MacKenzie S."/>
            <person name="Amaro C."/>
        </authorList>
    </citation>
    <scope>NUCLEOTIDE SEQUENCE</scope>
</reference>
<reference evidence="1" key="1">
    <citation type="submission" date="2014-11" db="EMBL/GenBank/DDBJ databases">
        <authorList>
            <person name="Amaro Gonzalez C."/>
        </authorList>
    </citation>
    <scope>NUCLEOTIDE SEQUENCE</scope>
</reference>
<protein>
    <submittedName>
        <fullName evidence="1">Uncharacterized protein</fullName>
    </submittedName>
</protein>
<organism evidence="1">
    <name type="scientific">Anguilla anguilla</name>
    <name type="common">European freshwater eel</name>
    <name type="synonym">Muraena anguilla</name>
    <dbReference type="NCBI Taxonomy" id="7936"/>
    <lineage>
        <taxon>Eukaryota</taxon>
        <taxon>Metazoa</taxon>
        <taxon>Chordata</taxon>
        <taxon>Craniata</taxon>
        <taxon>Vertebrata</taxon>
        <taxon>Euteleostomi</taxon>
        <taxon>Actinopterygii</taxon>
        <taxon>Neopterygii</taxon>
        <taxon>Teleostei</taxon>
        <taxon>Anguilliformes</taxon>
        <taxon>Anguillidae</taxon>
        <taxon>Anguilla</taxon>
    </lineage>
</organism>
<proteinExistence type="predicted"/>
<dbReference type="EMBL" id="GBXM01079789">
    <property type="protein sequence ID" value="JAH28788.1"/>
    <property type="molecule type" value="Transcribed_RNA"/>
</dbReference>
<name>A0A0E9SRK6_ANGAN</name>
<evidence type="ECO:0000313" key="1">
    <source>
        <dbReference type="EMBL" id="JAH43275.1"/>
    </source>
</evidence>
<sequence>MICDSASSLTDQMGCSCSETLINQSTVMSCTGLGE</sequence>
<accession>A0A0E9SRK6</accession>
<dbReference type="EMBL" id="GBXM01065302">
    <property type="protein sequence ID" value="JAH43275.1"/>
    <property type="molecule type" value="Transcribed_RNA"/>
</dbReference>
<dbReference type="AlphaFoldDB" id="A0A0E9SRK6"/>